<keyword evidence="4" id="KW-1185">Reference proteome</keyword>
<gene>
    <name evidence="3" type="ORF">TeGR_g4588</name>
</gene>
<dbReference type="Proteomes" id="UP001165060">
    <property type="component" value="Unassembled WGS sequence"/>
</dbReference>
<feature type="region of interest" description="Disordered" evidence="2">
    <location>
        <begin position="385"/>
        <end position="431"/>
    </location>
</feature>
<feature type="coiled-coil region" evidence="1">
    <location>
        <begin position="148"/>
        <end position="177"/>
    </location>
</feature>
<feature type="region of interest" description="Disordered" evidence="2">
    <location>
        <begin position="1"/>
        <end position="26"/>
    </location>
</feature>
<comment type="caution">
    <text evidence="3">The sequence shown here is derived from an EMBL/GenBank/DDBJ whole genome shotgun (WGS) entry which is preliminary data.</text>
</comment>
<organism evidence="3 4">
    <name type="scientific">Tetraparma gracilis</name>
    <dbReference type="NCBI Taxonomy" id="2962635"/>
    <lineage>
        <taxon>Eukaryota</taxon>
        <taxon>Sar</taxon>
        <taxon>Stramenopiles</taxon>
        <taxon>Ochrophyta</taxon>
        <taxon>Bolidophyceae</taxon>
        <taxon>Parmales</taxon>
        <taxon>Triparmaceae</taxon>
        <taxon>Tetraparma</taxon>
    </lineage>
</organism>
<feature type="compositionally biased region" description="Acidic residues" evidence="2">
    <location>
        <begin position="551"/>
        <end position="569"/>
    </location>
</feature>
<evidence type="ECO:0000313" key="4">
    <source>
        <dbReference type="Proteomes" id="UP001165060"/>
    </source>
</evidence>
<keyword evidence="1" id="KW-0175">Coiled coil</keyword>
<evidence type="ECO:0000256" key="2">
    <source>
        <dbReference type="SAM" id="MobiDB-lite"/>
    </source>
</evidence>
<name>A0ABQ6MRL9_9STRA</name>
<evidence type="ECO:0000256" key="1">
    <source>
        <dbReference type="SAM" id="Coils"/>
    </source>
</evidence>
<evidence type="ECO:0000313" key="3">
    <source>
        <dbReference type="EMBL" id="GMI30689.1"/>
    </source>
</evidence>
<protein>
    <submittedName>
        <fullName evidence="3">Uncharacterized protein</fullName>
    </submittedName>
</protein>
<accession>A0ABQ6MRL9</accession>
<feature type="coiled-coil region" evidence="1">
    <location>
        <begin position="41"/>
        <end position="121"/>
    </location>
</feature>
<dbReference type="EMBL" id="BRYB01000474">
    <property type="protein sequence ID" value="GMI30689.1"/>
    <property type="molecule type" value="Genomic_DNA"/>
</dbReference>
<sequence length="743" mass="81371">MAKKKGTKKKSKASKKVVDPNAPVVPPLHELWDLHSLHSTFEEQGAELAQVRASKQALEAELEELKSDQQVTFEKFQQEFDQHKAGMAGLVQAAKDSETKRKESEEQNKRKMAELSLVTREAQGTVAKISKEWKEKQALIHDAETAVVRNAQLEIENSQLNRSIAELRVELKKREKQLFVVGKARNVPSLDEYEFPQGDDAAEESPDGTAVLDRPKKEDFTLAMVPMMLEAMRQFPETLLVQQQTVSFLAHEVKTLEDCQHLDRFYGLELSLSAMQRFPQSSLLQTHGARVTWKMASLSDDFFGRIKGHGGAAMAASVLRTFPHADNRRLVYNCAKLLKCLAGKHVVMIADEEDPFFAGKTAAKKAKKGAEGELSSMFPRVAAKRARLRPTLPGPPSKELVESASLPAIHTKRVSRHDAGGGASPGKPARRKKSILTLGAVVAREEVTDGFAVMRTLLHALDMFVATMREEAEKAESPEPASPSPRTNAPGLPSSSSPQIVAGLTPKKSMAVMKSPKHAALDTRGGMFKASSMPAMKGLKRGNNGGGSGGEETESGEESDYDSDEDDYDGDHAEEVGGDGDLKIPTFRRKTKKLTQIIRKGPTQRELALQEITSTFTFEGRKAEESAKDCLVACVMAIDADDDGGAKLVMRKKSAQSVVIRAMERLEKDKEAATACCMLLRNCLRSGAKERLKQVAHYIESGLGGGVTGLMELHSEDTGVFNTECAALVEELGTQFERVLNPL</sequence>
<feature type="compositionally biased region" description="Basic residues" evidence="2">
    <location>
        <begin position="1"/>
        <end position="15"/>
    </location>
</feature>
<reference evidence="3 4" key="1">
    <citation type="journal article" date="2023" name="Commun. Biol.">
        <title>Genome analysis of Parmales, the sister group of diatoms, reveals the evolutionary specialization of diatoms from phago-mixotrophs to photoautotrophs.</title>
        <authorList>
            <person name="Ban H."/>
            <person name="Sato S."/>
            <person name="Yoshikawa S."/>
            <person name="Yamada K."/>
            <person name="Nakamura Y."/>
            <person name="Ichinomiya M."/>
            <person name="Sato N."/>
            <person name="Blanc-Mathieu R."/>
            <person name="Endo H."/>
            <person name="Kuwata A."/>
            <person name="Ogata H."/>
        </authorList>
    </citation>
    <scope>NUCLEOTIDE SEQUENCE [LARGE SCALE GENOMIC DNA]</scope>
</reference>
<feature type="region of interest" description="Disordered" evidence="2">
    <location>
        <begin position="470"/>
        <end position="584"/>
    </location>
</feature>
<proteinExistence type="predicted"/>